<dbReference type="Proteomes" id="UP001234989">
    <property type="component" value="Chromosome 1"/>
</dbReference>
<proteinExistence type="predicted"/>
<sequence>MDMNVLYLPGKDNLVVDALSRLSVGSVAQVEEERKELAKDVHRLACLGVCLTDTSDSGVIVQKGSKSSLVAEVKEKRDSDPILLQLKGIVHQQKVEVFS</sequence>
<organism evidence="1 2">
    <name type="scientific">Solanum verrucosum</name>
    <dbReference type="NCBI Taxonomy" id="315347"/>
    <lineage>
        <taxon>Eukaryota</taxon>
        <taxon>Viridiplantae</taxon>
        <taxon>Streptophyta</taxon>
        <taxon>Embryophyta</taxon>
        <taxon>Tracheophyta</taxon>
        <taxon>Spermatophyta</taxon>
        <taxon>Magnoliopsida</taxon>
        <taxon>eudicotyledons</taxon>
        <taxon>Gunneridae</taxon>
        <taxon>Pentapetalae</taxon>
        <taxon>asterids</taxon>
        <taxon>lamiids</taxon>
        <taxon>Solanales</taxon>
        <taxon>Solanaceae</taxon>
        <taxon>Solanoideae</taxon>
        <taxon>Solaneae</taxon>
        <taxon>Solanum</taxon>
    </lineage>
</organism>
<gene>
    <name evidence="1" type="ORF">MTR67_002530</name>
</gene>
<evidence type="ECO:0000313" key="1">
    <source>
        <dbReference type="EMBL" id="WMV09145.1"/>
    </source>
</evidence>
<dbReference type="EMBL" id="CP133612">
    <property type="protein sequence ID" value="WMV09145.1"/>
    <property type="molecule type" value="Genomic_DNA"/>
</dbReference>
<evidence type="ECO:0000313" key="2">
    <source>
        <dbReference type="Proteomes" id="UP001234989"/>
    </source>
</evidence>
<name>A0AAF0TDD4_SOLVR</name>
<reference evidence="1" key="1">
    <citation type="submission" date="2023-08" db="EMBL/GenBank/DDBJ databases">
        <title>A de novo genome assembly of Solanum verrucosum Schlechtendal, a Mexican diploid species geographically isolated from the other diploid A-genome species in potato relatives.</title>
        <authorList>
            <person name="Hosaka K."/>
        </authorList>
    </citation>
    <scope>NUCLEOTIDE SEQUENCE</scope>
    <source>
        <tissue evidence="1">Young leaves</tissue>
    </source>
</reference>
<keyword evidence="2" id="KW-1185">Reference proteome</keyword>
<dbReference type="AlphaFoldDB" id="A0AAF0TDD4"/>
<protein>
    <submittedName>
        <fullName evidence="1">Uncharacterized protein</fullName>
    </submittedName>
</protein>
<accession>A0AAF0TDD4</accession>